<comment type="caution">
    <text evidence="1">The sequence shown here is derived from an EMBL/GenBank/DDBJ whole genome shotgun (WGS) entry which is preliminary data.</text>
</comment>
<dbReference type="Proteomes" id="UP000784294">
    <property type="component" value="Unassembled WGS sequence"/>
</dbReference>
<gene>
    <name evidence="1" type="ORF">PXEA_LOCUS34623</name>
</gene>
<dbReference type="AlphaFoldDB" id="A0A3S5B5U9"/>
<name>A0A3S5B5U9_9PLAT</name>
<protein>
    <submittedName>
        <fullName evidence="1">Uncharacterized protein</fullName>
    </submittedName>
</protein>
<proteinExistence type="predicted"/>
<reference evidence="1" key="1">
    <citation type="submission" date="2018-11" db="EMBL/GenBank/DDBJ databases">
        <authorList>
            <consortium name="Pathogen Informatics"/>
        </authorList>
    </citation>
    <scope>NUCLEOTIDE SEQUENCE</scope>
</reference>
<evidence type="ECO:0000313" key="2">
    <source>
        <dbReference type="Proteomes" id="UP000784294"/>
    </source>
</evidence>
<dbReference type="OrthoDB" id="2215036at2759"/>
<dbReference type="EMBL" id="CAAALY010268281">
    <property type="protein sequence ID" value="VEL41183.1"/>
    <property type="molecule type" value="Genomic_DNA"/>
</dbReference>
<organism evidence="1 2">
    <name type="scientific">Protopolystoma xenopodis</name>
    <dbReference type="NCBI Taxonomy" id="117903"/>
    <lineage>
        <taxon>Eukaryota</taxon>
        <taxon>Metazoa</taxon>
        <taxon>Spiralia</taxon>
        <taxon>Lophotrochozoa</taxon>
        <taxon>Platyhelminthes</taxon>
        <taxon>Monogenea</taxon>
        <taxon>Polyopisthocotylea</taxon>
        <taxon>Polystomatidea</taxon>
        <taxon>Polystomatidae</taxon>
        <taxon>Protopolystoma</taxon>
    </lineage>
</organism>
<evidence type="ECO:0000313" key="1">
    <source>
        <dbReference type="EMBL" id="VEL41183.1"/>
    </source>
</evidence>
<keyword evidence="2" id="KW-1185">Reference proteome</keyword>
<accession>A0A3S5B5U9</accession>
<sequence length="114" mass="12615">MLQRICFGMLCGLHANGQNAETNLIRLLGVGVRLFAAAGPFVTRIHLAPLLISAIASSTAVDQEGAHSGKPEKLDLDGTETTTHQDAVEVRNSFIWPHTYFPYFRAYFHNYRLG</sequence>